<evidence type="ECO:0000256" key="5">
    <source>
        <dbReference type="ARBA" id="ARBA00022777"/>
    </source>
</evidence>
<dbReference type="SUPFAM" id="SSF54211">
    <property type="entry name" value="Ribosomal protein S5 domain 2-like"/>
    <property type="match status" value="1"/>
</dbReference>
<keyword evidence="15" id="KW-1185">Reference proteome</keyword>
<dbReference type="PROSITE" id="PS00627">
    <property type="entry name" value="GHMP_KINASES_ATP"/>
    <property type="match status" value="1"/>
</dbReference>
<dbReference type="Gene3D" id="3.30.70.890">
    <property type="entry name" value="GHMP kinase, C-terminal domain"/>
    <property type="match status" value="1"/>
</dbReference>
<evidence type="ECO:0000256" key="3">
    <source>
        <dbReference type="ARBA" id="ARBA00022723"/>
    </source>
</evidence>
<dbReference type="PRINTS" id="PR00959">
    <property type="entry name" value="MEVGALKINASE"/>
</dbReference>
<dbReference type="InterPro" id="IPR036554">
    <property type="entry name" value="GHMP_kinase_C_sf"/>
</dbReference>
<dbReference type="GO" id="GO:0046872">
    <property type="term" value="F:metal ion binding"/>
    <property type="evidence" value="ECO:0007669"/>
    <property type="project" value="UniProtKB-KW"/>
</dbReference>
<dbReference type="FunFam" id="3.30.70.890:FF:000001">
    <property type="entry name" value="Galactokinase"/>
    <property type="match status" value="1"/>
</dbReference>
<feature type="domain" description="GHMP kinase N-terminal" evidence="11">
    <location>
        <begin position="90"/>
        <end position="178"/>
    </location>
</feature>
<dbReference type="PRINTS" id="PR00473">
    <property type="entry name" value="GALCTOKINASE"/>
</dbReference>
<keyword evidence="8" id="KW-0299">Galactose metabolism</keyword>
<evidence type="ECO:0000313" key="14">
    <source>
        <dbReference type="EMBL" id="MDQ0289265.1"/>
    </source>
</evidence>
<protein>
    <recommendedName>
        <fullName evidence="10">Galactokinase</fullName>
        <ecNumber evidence="10">2.7.1.6</ecNumber>
    </recommendedName>
</protein>
<dbReference type="InterPro" id="IPR006204">
    <property type="entry name" value="GHMP_kinase_N_dom"/>
</dbReference>
<evidence type="ECO:0000256" key="1">
    <source>
        <dbReference type="ARBA" id="ARBA00006566"/>
    </source>
</evidence>
<proteinExistence type="inferred from homology"/>
<dbReference type="Pfam" id="PF00288">
    <property type="entry name" value="GHMP_kinases_N"/>
    <property type="match status" value="1"/>
</dbReference>
<dbReference type="InterPro" id="IPR006203">
    <property type="entry name" value="GHMP_knse_ATP-bd_CS"/>
</dbReference>
<dbReference type="Pfam" id="PF10509">
    <property type="entry name" value="GalKase_gal_bdg"/>
    <property type="match status" value="1"/>
</dbReference>
<dbReference type="GO" id="GO:0004335">
    <property type="term" value="F:galactokinase activity"/>
    <property type="evidence" value="ECO:0007669"/>
    <property type="project" value="UniProtKB-UniRule"/>
</dbReference>
<evidence type="ECO:0000256" key="2">
    <source>
        <dbReference type="ARBA" id="ARBA00022679"/>
    </source>
</evidence>
<dbReference type="NCBIfam" id="TIGR00131">
    <property type="entry name" value="gal_kin"/>
    <property type="match status" value="1"/>
</dbReference>
<dbReference type="InterPro" id="IPR019539">
    <property type="entry name" value="GalKase_N"/>
</dbReference>
<evidence type="ECO:0000256" key="4">
    <source>
        <dbReference type="ARBA" id="ARBA00022741"/>
    </source>
</evidence>
<dbReference type="PANTHER" id="PTHR10457">
    <property type="entry name" value="MEVALONATE KINASE/GALACTOKINASE"/>
    <property type="match status" value="1"/>
</dbReference>
<dbReference type="GO" id="GO:0005829">
    <property type="term" value="C:cytosol"/>
    <property type="evidence" value="ECO:0007669"/>
    <property type="project" value="TreeGrafter"/>
</dbReference>
<keyword evidence="7" id="KW-0460">Magnesium</keyword>
<dbReference type="PANTHER" id="PTHR10457:SF7">
    <property type="entry name" value="GALACTOKINASE-RELATED"/>
    <property type="match status" value="1"/>
</dbReference>
<feature type="domain" description="GHMP kinase C-terminal" evidence="12">
    <location>
        <begin position="281"/>
        <end position="359"/>
    </location>
</feature>
<accession>A0AAE3VF17</accession>
<evidence type="ECO:0000259" key="11">
    <source>
        <dbReference type="Pfam" id="PF00288"/>
    </source>
</evidence>
<evidence type="ECO:0000256" key="9">
    <source>
        <dbReference type="ARBA" id="ARBA00023277"/>
    </source>
</evidence>
<dbReference type="InterPro" id="IPR014721">
    <property type="entry name" value="Ribsml_uS5_D2-typ_fold_subgr"/>
</dbReference>
<sequence>MKERLIQAFTAKFGQAPTVLSRAPGRLEILGNHTDYNEGTVLSVAVDREMTAAAAPVAGKTCRLLDAVTGSERSFEIDKLDRPKRGDWANYIKGLIVEFQKRGKTVPAFNAAIGGTVPMSAGMSSSAALEMAMTLIIRQLAKADDISWQDCARIGQACENNYVGAKTGLLDQFSSLKGKAGQLVYSDFRSLEVQNVPIPAGTAFVVANCMVKHNLTNEYNERREACEDAARTLAGIYPGVKTLRDVSLQQLEAAKERLKPLSYRRALHVVGEITRVADGVAALQRGDIKGFGRLMYESQYSSSHHFENSCKELDMLVDIARELPGALGARLSGGGFGGITVHLVRAEVANEYQQALIDAYATRSGLKADVMICKAADGAELLSL</sequence>
<keyword evidence="9" id="KW-0119">Carbohydrate metabolism</keyword>
<evidence type="ECO:0000259" key="12">
    <source>
        <dbReference type="Pfam" id="PF08544"/>
    </source>
</evidence>
<evidence type="ECO:0000256" key="7">
    <source>
        <dbReference type="ARBA" id="ARBA00022842"/>
    </source>
</evidence>
<dbReference type="Gene3D" id="3.30.230.10">
    <property type="match status" value="1"/>
</dbReference>
<keyword evidence="6" id="KW-0067">ATP-binding</keyword>
<dbReference type="Pfam" id="PF08544">
    <property type="entry name" value="GHMP_kinases_C"/>
    <property type="match status" value="1"/>
</dbReference>
<dbReference type="EC" id="2.7.1.6" evidence="10"/>
<evidence type="ECO:0000313" key="15">
    <source>
        <dbReference type="Proteomes" id="UP001238163"/>
    </source>
</evidence>
<dbReference type="EMBL" id="JAUSVL010000001">
    <property type="protein sequence ID" value="MDQ0289265.1"/>
    <property type="molecule type" value="Genomic_DNA"/>
</dbReference>
<gene>
    <name evidence="14" type="ORF">J3R75_001372</name>
</gene>
<keyword evidence="2 14" id="KW-0808">Transferase</keyword>
<dbReference type="SUPFAM" id="SSF55060">
    <property type="entry name" value="GHMP Kinase, C-terminal domain"/>
    <property type="match status" value="1"/>
</dbReference>
<dbReference type="RefSeq" id="WP_307260659.1">
    <property type="nucleotide sequence ID" value="NZ_JAUSVL010000001.1"/>
</dbReference>
<evidence type="ECO:0000259" key="13">
    <source>
        <dbReference type="Pfam" id="PF10509"/>
    </source>
</evidence>
<dbReference type="AlphaFoldDB" id="A0AAE3VF17"/>
<evidence type="ECO:0000256" key="8">
    <source>
        <dbReference type="ARBA" id="ARBA00023144"/>
    </source>
</evidence>
<keyword evidence="4" id="KW-0547">Nucleotide-binding</keyword>
<keyword evidence="5" id="KW-0418">Kinase</keyword>
<reference evidence="14" key="1">
    <citation type="submission" date="2023-07" db="EMBL/GenBank/DDBJ databases">
        <title>Genomic Encyclopedia of Type Strains, Phase IV (KMG-IV): sequencing the most valuable type-strain genomes for metagenomic binning, comparative biology and taxonomic classification.</title>
        <authorList>
            <person name="Goeker M."/>
        </authorList>
    </citation>
    <scope>NUCLEOTIDE SEQUENCE</scope>
    <source>
        <strain evidence="14">DSM 24202</strain>
    </source>
</reference>
<dbReference type="PIRSF" id="PIRSF000530">
    <property type="entry name" value="Galactokinase"/>
    <property type="match status" value="1"/>
</dbReference>
<feature type="domain" description="Galactokinase N-terminal" evidence="13">
    <location>
        <begin position="7"/>
        <end position="56"/>
    </location>
</feature>
<dbReference type="GO" id="GO:0005524">
    <property type="term" value="F:ATP binding"/>
    <property type="evidence" value="ECO:0007669"/>
    <property type="project" value="UniProtKB-UniRule"/>
</dbReference>
<comment type="similarity">
    <text evidence="1">Belongs to the GHMP kinase family. GalK subfamily.</text>
</comment>
<dbReference type="GO" id="GO:0006012">
    <property type="term" value="P:galactose metabolic process"/>
    <property type="evidence" value="ECO:0007669"/>
    <property type="project" value="UniProtKB-UniRule"/>
</dbReference>
<evidence type="ECO:0000256" key="6">
    <source>
        <dbReference type="ARBA" id="ARBA00022840"/>
    </source>
</evidence>
<dbReference type="InterPro" id="IPR006206">
    <property type="entry name" value="Mevalonate/galactokinase"/>
</dbReference>
<keyword evidence="3" id="KW-0479">Metal-binding</keyword>
<dbReference type="InterPro" id="IPR000705">
    <property type="entry name" value="Galactokinase"/>
</dbReference>
<dbReference type="InterPro" id="IPR020568">
    <property type="entry name" value="Ribosomal_Su5_D2-typ_SF"/>
</dbReference>
<evidence type="ECO:0000256" key="10">
    <source>
        <dbReference type="NCBIfam" id="TIGR00131"/>
    </source>
</evidence>
<name>A0AAE3VF17_9BACT</name>
<dbReference type="InterPro" id="IPR013750">
    <property type="entry name" value="GHMP_kinase_C_dom"/>
</dbReference>
<comment type="caution">
    <text evidence="14">The sequence shown here is derived from an EMBL/GenBank/DDBJ whole genome shotgun (WGS) entry which is preliminary data.</text>
</comment>
<dbReference type="Proteomes" id="UP001238163">
    <property type="component" value="Unassembled WGS sequence"/>
</dbReference>
<organism evidence="14 15">
    <name type="scientific">Oligosphaera ethanolica</name>
    <dbReference type="NCBI Taxonomy" id="760260"/>
    <lineage>
        <taxon>Bacteria</taxon>
        <taxon>Pseudomonadati</taxon>
        <taxon>Lentisphaerota</taxon>
        <taxon>Oligosphaeria</taxon>
        <taxon>Oligosphaerales</taxon>
        <taxon>Oligosphaeraceae</taxon>
        <taxon>Oligosphaera</taxon>
    </lineage>
</organism>